<gene>
    <name evidence="3" type="ORF">SAMN05421773_11251</name>
</gene>
<dbReference type="SUPFAM" id="SSF53850">
    <property type="entry name" value="Periplasmic binding protein-like II"/>
    <property type="match status" value="1"/>
</dbReference>
<keyword evidence="4" id="KW-1185">Reference proteome</keyword>
<proteinExistence type="predicted"/>
<evidence type="ECO:0000256" key="1">
    <source>
        <dbReference type="SAM" id="MobiDB-lite"/>
    </source>
</evidence>
<dbReference type="STRING" id="910347.SAMN05421773_11251"/>
<dbReference type="Gene3D" id="3.40.190.10">
    <property type="entry name" value="Periplasmic binding protein-like II"/>
    <property type="match status" value="2"/>
</dbReference>
<dbReference type="Pfam" id="PF01547">
    <property type="entry name" value="SBP_bac_1"/>
    <property type="match status" value="1"/>
</dbReference>
<feature type="chain" id="PRO_5011641015" evidence="2">
    <location>
        <begin position="38"/>
        <end position="462"/>
    </location>
</feature>
<evidence type="ECO:0000313" key="3">
    <source>
        <dbReference type="EMBL" id="SFD26527.1"/>
    </source>
</evidence>
<dbReference type="EMBL" id="FOLM01000012">
    <property type="protein sequence ID" value="SFD26527.1"/>
    <property type="molecule type" value="Genomic_DNA"/>
</dbReference>
<evidence type="ECO:0000313" key="4">
    <source>
        <dbReference type="Proteomes" id="UP000199207"/>
    </source>
</evidence>
<name>A0A1I1QX14_9ACTN</name>
<dbReference type="RefSeq" id="WP_093840347.1">
    <property type="nucleotide sequence ID" value="NZ_FOLM01000012.1"/>
</dbReference>
<dbReference type="AlphaFoldDB" id="A0A1I1QX14"/>
<sequence>MRAAAHRARARAGVRFRIRAVLTGLLLLGLSGTAACAPDFPAEGDQLTVIGPWTGVEEKAFREQVLDVFEEEHGITVHYEGTTAIHELILSSTLAGDPPDIAIQSGLGELADYHRRGLLQELPPGIVDEANQRAAWLSQPSGMPSRYWVPVKADLKSIVWHRGDAPPDRADVSEWCIGMLSDATSGWPGSDWIEDILLQQAGPQVYEDWASRELAWDDEENEAVATAWRTWLDFMHGGDGGAGKYAEEALTTDARDRLLFDDKAACALEHQGSFARTFYPDRWFGLDFTPSAGLLPANPPRGDYHVVSGDFAVMLRESDEAELLLEFLASEEIQRLRAATFEATSEEDGDEAGLLPPSFSADRRVTDELYTRNDDPVGARIVRELDGADALCLDASDVMPPVIRRVFHEAALESLAWPWPPPAETPGPGPEQQDPLPAKLADIQRVQDELPGDTPRFDSVCG</sequence>
<dbReference type="Proteomes" id="UP000199207">
    <property type="component" value="Unassembled WGS sequence"/>
</dbReference>
<evidence type="ECO:0000256" key="2">
    <source>
        <dbReference type="SAM" id="SignalP"/>
    </source>
</evidence>
<feature type="region of interest" description="Disordered" evidence="1">
    <location>
        <begin position="418"/>
        <end position="462"/>
    </location>
</feature>
<protein>
    <submittedName>
        <fullName evidence="3">Alpha-glucoside transport system substrate-binding protein</fullName>
    </submittedName>
</protein>
<reference evidence="3 4" key="1">
    <citation type="submission" date="2016-10" db="EMBL/GenBank/DDBJ databases">
        <authorList>
            <person name="de Groot N.N."/>
        </authorList>
    </citation>
    <scope>NUCLEOTIDE SEQUENCE [LARGE SCALE GENOMIC DNA]</scope>
    <source>
        <strain evidence="3 4">CGMCC 4.5739</strain>
    </source>
</reference>
<feature type="compositionally biased region" description="Pro residues" evidence="1">
    <location>
        <begin position="418"/>
        <end position="429"/>
    </location>
</feature>
<keyword evidence="2" id="KW-0732">Signal</keyword>
<feature type="signal peptide" evidence="2">
    <location>
        <begin position="1"/>
        <end position="37"/>
    </location>
</feature>
<dbReference type="InterPro" id="IPR006059">
    <property type="entry name" value="SBP"/>
</dbReference>
<organism evidence="3 4">
    <name type="scientific">Streptomyces aidingensis</name>
    <dbReference type="NCBI Taxonomy" id="910347"/>
    <lineage>
        <taxon>Bacteria</taxon>
        <taxon>Bacillati</taxon>
        <taxon>Actinomycetota</taxon>
        <taxon>Actinomycetes</taxon>
        <taxon>Kitasatosporales</taxon>
        <taxon>Streptomycetaceae</taxon>
        <taxon>Streptomyces</taxon>
    </lineage>
</organism>
<accession>A0A1I1QX14</accession>